<keyword evidence="1" id="KW-1133">Transmembrane helix</keyword>
<evidence type="ECO:0000313" key="3">
    <source>
        <dbReference type="Proteomes" id="UP000008782"/>
    </source>
</evidence>
<feature type="transmembrane region" description="Helical" evidence="1">
    <location>
        <begin position="40"/>
        <end position="57"/>
    </location>
</feature>
<dbReference type="RefSeq" id="XP_008097051.1">
    <property type="nucleotide sequence ID" value="XM_008098860.1"/>
</dbReference>
<dbReference type="Proteomes" id="UP000008782">
    <property type="component" value="Unassembled WGS sequence"/>
</dbReference>
<dbReference type="PANTHER" id="PTHR35896">
    <property type="entry name" value="IG-LIKE DOMAIN-CONTAINING PROTEIN"/>
    <property type="match status" value="1"/>
</dbReference>
<evidence type="ECO:0000256" key="1">
    <source>
        <dbReference type="SAM" id="Phobius"/>
    </source>
</evidence>
<organism evidence="3">
    <name type="scientific">Colletotrichum graminicola (strain M1.001 / M2 / FGSC 10212)</name>
    <name type="common">Maize anthracnose fungus</name>
    <name type="synonym">Glomerella graminicola</name>
    <dbReference type="NCBI Taxonomy" id="645133"/>
    <lineage>
        <taxon>Eukaryota</taxon>
        <taxon>Fungi</taxon>
        <taxon>Dikarya</taxon>
        <taxon>Ascomycota</taxon>
        <taxon>Pezizomycotina</taxon>
        <taxon>Sordariomycetes</taxon>
        <taxon>Hypocreomycetidae</taxon>
        <taxon>Glomerellales</taxon>
        <taxon>Glomerellaceae</taxon>
        <taxon>Colletotrichum</taxon>
        <taxon>Colletotrichum graminicola species complex</taxon>
    </lineage>
</organism>
<dbReference type="GeneID" id="24413540"/>
<protein>
    <submittedName>
        <fullName evidence="2">Uncharacterized protein</fullName>
    </submittedName>
</protein>
<reference evidence="3" key="1">
    <citation type="journal article" date="2012" name="Nat. Genet.">
        <title>Lifestyle transitions in plant pathogenic Colletotrichum fungi deciphered by genome and transcriptome analyses.</title>
        <authorList>
            <person name="O'Connell R.J."/>
            <person name="Thon M.R."/>
            <person name="Hacquard S."/>
            <person name="Amyotte S.G."/>
            <person name="Kleemann J."/>
            <person name="Torres M.F."/>
            <person name="Damm U."/>
            <person name="Buiate E.A."/>
            <person name="Epstein L."/>
            <person name="Alkan N."/>
            <person name="Altmueller J."/>
            <person name="Alvarado-Balderrama L."/>
            <person name="Bauser C.A."/>
            <person name="Becker C."/>
            <person name="Birren B.W."/>
            <person name="Chen Z."/>
            <person name="Choi J."/>
            <person name="Crouch J.A."/>
            <person name="Duvick J.P."/>
            <person name="Farman M.A."/>
            <person name="Gan P."/>
            <person name="Heiman D."/>
            <person name="Henrissat B."/>
            <person name="Howard R.J."/>
            <person name="Kabbage M."/>
            <person name="Koch C."/>
            <person name="Kracher B."/>
            <person name="Kubo Y."/>
            <person name="Law A.D."/>
            <person name="Lebrun M.-H."/>
            <person name="Lee Y.-H."/>
            <person name="Miyara I."/>
            <person name="Moore N."/>
            <person name="Neumann U."/>
            <person name="Nordstroem K."/>
            <person name="Panaccione D.G."/>
            <person name="Panstruga R."/>
            <person name="Place M."/>
            <person name="Proctor R.H."/>
            <person name="Prusky D."/>
            <person name="Rech G."/>
            <person name="Reinhardt R."/>
            <person name="Rollins J.A."/>
            <person name="Rounsley S."/>
            <person name="Schardl C.L."/>
            <person name="Schwartz D.C."/>
            <person name="Shenoy N."/>
            <person name="Shirasu K."/>
            <person name="Sikhakolli U.R."/>
            <person name="Stueber K."/>
            <person name="Sukno S.A."/>
            <person name="Sweigard J.A."/>
            <person name="Takano Y."/>
            <person name="Takahara H."/>
            <person name="Trail F."/>
            <person name="van der Does H.C."/>
            <person name="Voll L.M."/>
            <person name="Will I."/>
            <person name="Young S."/>
            <person name="Zeng Q."/>
            <person name="Zhang J."/>
            <person name="Zhou S."/>
            <person name="Dickman M.B."/>
            <person name="Schulze-Lefert P."/>
            <person name="Ver Loren van Themaat E."/>
            <person name="Ma L.-J."/>
            <person name="Vaillancourt L.J."/>
        </authorList>
    </citation>
    <scope>NUCLEOTIDE SEQUENCE [LARGE SCALE GENOMIC DNA]</scope>
    <source>
        <strain evidence="3">M1.001 / M2 / FGSC 10212</strain>
    </source>
</reference>
<dbReference type="InterPro" id="IPR053008">
    <property type="entry name" value="Phomopsin_biosynth_assoc"/>
</dbReference>
<keyword evidence="1" id="KW-0472">Membrane</keyword>
<dbReference type="PANTHER" id="PTHR35896:SF3">
    <property type="entry name" value="MAJOR FACILITATOR SUPERFAMILY TRANSPORTER"/>
    <property type="match status" value="1"/>
</dbReference>
<keyword evidence="3" id="KW-1185">Reference proteome</keyword>
<gene>
    <name evidence="2" type="ORF">GLRG_08175</name>
</gene>
<dbReference type="HOGENOM" id="CLU_066042_4_1_1"/>
<keyword evidence="1" id="KW-0812">Transmembrane</keyword>
<accession>E3QQ93</accession>
<evidence type="ECO:0000313" key="2">
    <source>
        <dbReference type="EMBL" id="EFQ33031.1"/>
    </source>
</evidence>
<proteinExistence type="predicted"/>
<sequence>MKWFYNSTNRHLYSAVSNPAAPRDDKELASRRRYASKSTIWAFVVGLIWFASLAAVFEYSKSPLYNYDAADYRTKQCGKTAAEARARGCHFDPVSFAWLPERCLDQELAEEFRALNWTLYADAHATKVKTEKEFSDDLTDTFLTNENHMLHCVYSWRRLHRLIQAGKPLHSGLSYDHTKHCGSVLTSHRPPEEIITKALVIYPAC</sequence>
<dbReference type="STRING" id="645133.E3QQ93"/>
<dbReference type="eggNOG" id="ENOG502RSG6">
    <property type="taxonomic scope" value="Eukaryota"/>
</dbReference>
<dbReference type="EMBL" id="GG697366">
    <property type="protein sequence ID" value="EFQ33031.1"/>
    <property type="molecule type" value="Genomic_DNA"/>
</dbReference>
<dbReference type="OrthoDB" id="3501153at2759"/>
<dbReference type="AlphaFoldDB" id="E3QQ93"/>
<name>E3QQ93_COLGM</name>
<dbReference type="VEuPathDB" id="FungiDB:GLRG_08175"/>